<keyword evidence="11" id="KW-0539">Nucleus</keyword>
<dbReference type="InterPro" id="IPR043129">
    <property type="entry name" value="ATPase_NBD"/>
</dbReference>
<dbReference type="Gene3D" id="2.30.36.70">
    <property type="entry name" value="Actin, Chain A, domain 2"/>
    <property type="match status" value="1"/>
</dbReference>
<evidence type="ECO:0000256" key="4">
    <source>
        <dbReference type="ARBA" id="ARBA00021612"/>
    </source>
</evidence>
<dbReference type="PANTHER" id="PTHR11937">
    <property type="entry name" value="ACTIN"/>
    <property type="match status" value="1"/>
</dbReference>
<dbReference type="EMBL" id="LRGB01000389">
    <property type="protein sequence ID" value="KZS19407.1"/>
    <property type="molecule type" value="Genomic_DNA"/>
</dbReference>
<dbReference type="FunFam" id="3.30.420.40:FF:000237">
    <property type="entry name" value="Actin-related protein 5"/>
    <property type="match status" value="1"/>
</dbReference>
<feature type="coiled-coil region" evidence="13">
    <location>
        <begin position="355"/>
        <end position="382"/>
    </location>
</feature>
<evidence type="ECO:0000256" key="9">
    <source>
        <dbReference type="ARBA" id="ARBA00023172"/>
    </source>
</evidence>
<dbReference type="OrthoDB" id="7340501at2759"/>
<gene>
    <name evidence="15" type="ORF">APZ42_014296</name>
</gene>
<dbReference type="AlphaFoldDB" id="A0A162Q701"/>
<dbReference type="GO" id="GO:0060255">
    <property type="term" value="P:regulation of macromolecule metabolic process"/>
    <property type="evidence" value="ECO:0007669"/>
    <property type="project" value="UniProtKB-ARBA"/>
</dbReference>
<dbReference type="GO" id="GO:0019219">
    <property type="term" value="P:regulation of nucleobase-containing compound metabolic process"/>
    <property type="evidence" value="ECO:0007669"/>
    <property type="project" value="UniProtKB-ARBA"/>
</dbReference>
<evidence type="ECO:0000256" key="3">
    <source>
        <dbReference type="ARBA" id="ARBA00006021"/>
    </source>
</evidence>
<keyword evidence="10" id="KW-0234">DNA repair</keyword>
<evidence type="ECO:0000256" key="6">
    <source>
        <dbReference type="ARBA" id="ARBA00023015"/>
    </source>
</evidence>
<proteinExistence type="inferred from homology"/>
<evidence type="ECO:0000256" key="11">
    <source>
        <dbReference type="ARBA" id="ARBA00023242"/>
    </source>
</evidence>
<keyword evidence="8" id="KW-0804">Transcription</keyword>
<sequence length="666" mass="75290">MAEDDVFTFRDTKPTPDMYHVYDDSQKGNNAPALVLDHGSYHCRVGWAVDTNPKLTFRNLMAKLRKEKGKSDVEVLVGNDIANFEAVRFQLKSPFDRDVITQIDTVETVFDYAFSHLGIDTEGSINHPIVLTEAVCNPSPARQFMNELLFECYQVPAVSVGIDALFSLQHNFSKPCVDLPTSLVVRLGYQTTHILPVIGGKCDPQGIRRINLGGLQMISYLHRLLQLKYPSHLSSVTFSRAEELIHDYGYIAEDYLEELSKWADGDFYDSNVRKIQLPFTPAPTAAETSLNLEQQQQRRKENVKRLVEINAKKREERLALDEERLETLQIIQHQLAEVDDALAVKLLRQAEITDEHHLEQEIQNIQDRVSRTRQKMAAAAANLNEEGEPKKPTETAEFQEWLEGIRKQRTEILSRRRERQQRRQELTKRKSAAAQERMRILSMLAKSGGTGPGKKKEDTFGMKDEDWDIYKAVSKDGGGSDSEAEQEKLNDLESALKRYDPNFKNYSGASSNVGEGGSGGFVPTAEFYQLHIGTERIRAPELFFQPSFIGSHQAGVSETIDYVVKLYDSETQLRLVNNVFVTGGCANIPGLLPRLKKDLLSMRPFESAFNVNIAADPAGDAWKGARDFARVAPPSAFLSRSEYQEYGPHYFAEHHASNKRFALTKQ</sequence>
<comment type="similarity">
    <text evidence="3">Belongs to the actin family. ARP5 subfamily.</text>
</comment>
<dbReference type="Proteomes" id="UP000076858">
    <property type="component" value="Unassembled WGS sequence"/>
</dbReference>
<feature type="compositionally biased region" description="Basic and acidic residues" evidence="14">
    <location>
        <begin position="413"/>
        <end position="428"/>
    </location>
</feature>
<dbReference type="FunFam" id="3.90.640.10:FF:000016">
    <property type="entry name" value="ARP5 actin-related protein 5 homolog"/>
    <property type="match status" value="1"/>
</dbReference>
<evidence type="ECO:0000256" key="8">
    <source>
        <dbReference type="ARBA" id="ARBA00023163"/>
    </source>
</evidence>
<evidence type="ECO:0000256" key="5">
    <source>
        <dbReference type="ARBA" id="ARBA00022763"/>
    </source>
</evidence>
<dbReference type="FunFam" id="3.30.420.40:FF:000058">
    <property type="entry name" value="Putative actin-related protein 5"/>
    <property type="match status" value="1"/>
</dbReference>
<keyword evidence="6" id="KW-0805">Transcription regulation</keyword>
<comment type="function">
    <text evidence="1">Proposed core component of the chromatin remodeling INO80 complex which is involved in transcriptional regulation, DNA replication and probably DNA repair.</text>
</comment>
<keyword evidence="7 13" id="KW-0175">Coiled coil</keyword>
<evidence type="ECO:0000256" key="14">
    <source>
        <dbReference type="SAM" id="MobiDB-lite"/>
    </source>
</evidence>
<keyword evidence="16" id="KW-1185">Reference proteome</keyword>
<dbReference type="SUPFAM" id="SSF53067">
    <property type="entry name" value="Actin-like ATPase domain"/>
    <property type="match status" value="2"/>
</dbReference>
<dbReference type="GO" id="GO:0006281">
    <property type="term" value="P:DNA repair"/>
    <property type="evidence" value="ECO:0007669"/>
    <property type="project" value="UniProtKB-KW"/>
</dbReference>
<comment type="caution">
    <text evidence="15">The sequence shown here is derived from an EMBL/GenBank/DDBJ whole genome shotgun (WGS) entry which is preliminary data.</text>
</comment>
<dbReference type="Pfam" id="PF00022">
    <property type="entry name" value="Actin"/>
    <property type="match status" value="2"/>
</dbReference>
<dbReference type="SMART" id="SM00268">
    <property type="entry name" value="ACTIN"/>
    <property type="match status" value="1"/>
</dbReference>
<evidence type="ECO:0000313" key="16">
    <source>
        <dbReference type="Proteomes" id="UP000076858"/>
    </source>
</evidence>
<dbReference type="GO" id="GO:0005634">
    <property type="term" value="C:nucleus"/>
    <property type="evidence" value="ECO:0007669"/>
    <property type="project" value="UniProtKB-SubCell"/>
</dbReference>
<dbReference type="InterPro" id="IPR004000">
    <property type="entry name" value="Actin"/>
</dbReference>
<organism evidence="15 16">
    <name type="scientific">Daphnia magna</name>
    <dbReference type="NCBI Taxonomy" id="35525"/>
    <lineage>
        <taxon>Eukaryota</taxon>
        <taxon>Metazoa</taxon>
        <taxon>Ecdysozoa</taxon>
        <taxon>Arthropoda</taxon>
        <taxon>Crustacea</taxon>
        <taxon>Branchiopoda</taxon>
        <taxon>Diplostraca</taxon>
        <taxon>Cladocera</taxon>
        <taxon>Anomopoda</taxon>
        <taxon>Daphniidae</taxon>
        <taxon>Daphnia</taxon>
    </lineage>
</organism>
<accession>A0A162Q701</accession>
<evidence type="ECO:0000256" key="13">
    <source>
        <dbReference type="SAM" id="Coils"/>
    </source>
</evidence>
<protein>
    <recommendedName>
        <fullName evidence="4">Actin-related protein 5</fullName>
    </recommendedName>
</protein>
<keyword evidence="5" id="KW-0227">DNA damage</keyword>
<dbReference type="FunFam" id="3.30.420.40:FF:000048">
    <property type="entry name" value="ARP5 actin-related protein 5 homolog"/>
    <property type="match status" value="1"/>
</dbReference>
<reference evidence="15 16" key="1">
    <citation type="submission" date="2016-03" db="EMBL/GenBank/DDBJ databases">
        <title>EvidentialGene: Evidence-directed Construction of Genes on Genomes.</title>
        <authorList>
            <person name="Gilbert D.G."/>
            <person name="Choi J.-H."/>
            <person name="Mockaitis K."/>
            <person name="Colbourne J."/>
            <person name="Pfrender M."/>
        </authorList>
    </citation>
    <scope>NUCLEOTIDE SEQUENCE [LARGE SCALE GENOMIC DNA]</scope>
    <source>
        <strain evidence="15 16">Xinb3</strain>
        <tissue evidence="15">Complete organism</tissue>
    </source>
</reference>
<feature type="region of interest" description="Disordered" evidence="14">
    <location>
        <begin position="413"/>
        <end position="434"/>
    </location>
</feature>
<evidence type="ECO:0000256" key="2">
    <source>
        <dbReference type="ARBA" id="ARBA00004123"/>
    </source>
</evidence>
<dbReference type="Gene3D" id="3.30.420.40">
    <property type="match status" value="4"/>
</dbReference>
<evidence type="ECO:0000256" key="10">
    <source>
        <dbReference type="ARBA" id="ARBA00023204"/>
    </source>
</evidence>
<dbReference type="CDD" id="cd10211">
    <property type="entry name" value="ASKHA_NBD_Arp5"/>
    <property type="match status" value="1"/>
</dbReference>
<evidence type="ECO:0000256" key="12">
    <source>
        <dbReference type="ARBA" id="ARBA00061816"/>
    </source>
</evidence>
<evidence type="ECO:0000256" key="7">
    <source>
        <dbReference type="ARBA" id="ARBA00023054"/>
    </source>
</evidence>
<evidence type="ECO:0000313" key="15">
    <source>
        <dbReference type="EMBL" id="KZS19407.1"/>
    </source>
</evidence>
<comment type="subunit">
    <text evidence="12">Component of the chromatin remodeling Ino80 complex.</text>
</comment>
<dbReference type="GO" id="GO:0006310">
    <property type="term" value="P:DNA recombination"/>
    <property type="evidence" value="ECO:0007669"/>
    <property type="project" value="UniProtKB-KW"/>
</dbReference>
<dbReference type="Gene3D" id="3.90.640.10">
    <property type="entry name" value="Actin, Chain A, domain 4"/>
    <property type="match status" value="2"/>
</dbReference>
<evidence type="ECO:0000256" key="1">
    <source>
        <dbReference type="ARBA" id="ARBA00003373"/>
    </source>
</evidence>
<keyword evidence="9" id="KW-0233">DNA recombination</keyword>
<dbReference type="STRING" id="35525.A0A162Q701"/>
<comment type="subcellular location">
    <subcellularLocation>
        <location evidence="2">Nucleus</location>
    </subcellularLocation>
</comment>
<name>A0A162Q701_9CRUS</name>